<dbReference type="InterPro" id="IPR014710">
    <property type="entry name" value="RmlC-like_jellyroll"/>
</dbReference>
<dbReference type="Gene3D" id="3.10.580.10">
    <property type="entry name" value="CBS-domain"/>
    <property type="match status" value="1"/>
</dbReference>
<evidence type="ECO:0000256" key="1">
    <source>
        <dbReference type="ARBA" id="ARBA00023122"/>
    </source>
</evidence>
<dbReference type="PROSITE" id="PS50042">
    <property type="entry name" value="CNMP_BINDING_3"/>
    <property type="match status" value="1"/>
</dbReference>
<dbReference type="Pfam" id="PF10335">
    <property type="entry name" value="DUF294_C"/>
    <property type="match status" value="1"/>
</dbReference>
<evidence type="ECO:0000259" key="4">
    <source>
        <dbReference type="PROSITE" id="PS51371"/>
    </source>
</evidence>
<dbReference type="CDD" id="cd00038">
    <property type="entry name" value="CAP_ED"/>
    <property type="match status" value="1"/>
</dbReference>
<gene>
    <name evidence="5" type="ORF">EV676_103319</name>
</gene>
<sequence>MSNPSPPDTDVALRDDLRRHLPFSQMEPAHVDLFLQHARPRAFAAGQHVLGPADGVVECLYLVLDGAISGVLGPADGNDGGFQYERGDMFPVAALRERRPVAATYTAQVATRCLVIGREPAQALAAVSAPFADVLLRRLPRFADASRQAMQAALVSRTLSAQSLETRLGDLCRGAPEACLPSTPLADALARMSRRGIGSIVVTDEAQAPVGIFTRHDLLDRVTLAQVPLSTPIERVMSAPLHSLSDEHTAQDAALLMARHGARHVPVTRGGRLVGLVSERDLFALQRLSLNQLSTELRRAPDLPTLQSLAQDLRQFARNLLGQGVQAKQLTELVSHLNDVLTERLVTLVAARHGRDMTRACWLAFGSEGRSEQTIATDQDNGLIFESDDPDADRPAWLAFAREVNEGLDACGYPLCRGNVMASNPECCLTPDEWRRRFGRWIAQGSPEDLLAANIYFDLRPLAGNLALATPLREFIVEHARGATRFGHLLAEDLLRRRVPLTWLGGIDARLVDGVPAVDLKLLGTAIFVDVARLLCLMLGLSEVNTRRRLEAIARAQHVDAHQAEAWVTAFEFLQMLRLRAQLDGLAPPGAGNPNLVRLDALNDIDRRMLKECFRVARRLQQRVELDYVR</sequence>
<dbReference type="InterPro" id="IPR000644">
    <property type="entry name" value="CBS_dom"/>
</dbReference>
<dbReference type="InterPro" id="IPR000595">
    <property type="entry name" value="cNMP-bd_dom"/>
</dbReference>
<dbReference type="Pfam" id="PF00571">
    <property type="entry name" value="CBS"/>
    <property type="match status" value="2"/>
</dbReference>
<dbReference type="InterPro" id="IPR018490">
    <property type="entry name" value="cNMP-bd_dom_sf"/>
</dbReference>
<dbReference type="EMBL" id="SLXF01000003">
    <property type="protein sequence ID" value="TCP08286.1"/>
    <property type="molecule type" value="Genomic_DNA"/>
</dbReference>
<dbReference type="Proteomes" id="UP000294772">
    <property type="component" value="Unassembled WGS sequence"/>
</dbReference>
<dbReference type="InterPro" id="IPR046342">
    <property type="entry name" value="CBS_dom_sf"/>
</dbReference>
<evidence type="ECO:0000259" key="3">
    <source>
        <dbReference type="PROSITE" id="PS50042"/>
    </source>
</evidence>
<dbReference type="AlphaFoldDB" id="A0AA46DF01"/>
<name>A0AA46DF01_9BURK</name>
<dbReference type="InterPro" id="IPR005105">
    <property type="entry name" value="GlnD_Uridyltrans_N"/>
</dbReference>
<proteinExistence type="predicted"/>
<comment type="caution">
    <text evidence="5">The sequence shown here is derived from an EMBL/GenBank/DDBJ whole genome shotgun (WGS) entry which is preliminary data.</text>
</comment>
<dbReference type="PANTHER" id="PTHR43080">
    <property type="entry name" value="CBS DOMAIN-CONTAINING PROTEIN CBSX3, MITOCHONDRIAL"/>
    <property type="match status" value="1"/>
</dbReference>
<dbReference type="SUPFAM" id="SSF54631">
    <property type="entry name" value="CBS-domain pair"/>
    <property type="match status" value="1"/>
</dbReference>
<protein>
    <submittedName>
        <fullName evidence="5">CBS domain-containing protein</fullName>
    </submittedName>
</protein>
<feature type="domain" description="CBS" evidence="4">
    <location>
        <begin position="171"/>
        <end position="229"/>
    </location>
</feature>
<dbReference type="PROSITE" id="PS51371">
    <property type="entry name" value="CBS"/>
    <property type="match status" value="2"/>
</dbReference>
<dbReference type="RefSeq" id="WP_132764401.1">
    <property type="nucleotide sequence ID" value="NZ_CALFFA010000006.1"/>
</dbReference>
<feature type="domain" description="CBS" evidence="4">
    <location>
        <begin position="237"/>
        <end position="293"/>
    </location>
</feature>
<dbReference type="InterPro" id="IPR051257">
    <property type="entry name" value="Diverse_CBS-Domain"/>
</dbReference>
<evidence type="ECO:0000313" key="6">
    <source>
        <dbReference type="Proteomes" id="UP000294772"/>
    </source>
</evidence>
<accession>A0AA46DF01</accession>
<reference evidence="5 6" key="1">
    <citation type="submission" date="2019-03" db="EMBL/GenBank/DDBJ databases">
        <title>Genomic Encyclopedia of Type Strains, Phase IV (KMG-IV): sequencing the most valuable type-strain genomes for metagenomic binning, comparative biology and taxonomic classification.</title>
        <authorList>
            <person name="Goeker M."/>
        </authorList>
    </citation>
    <scope>NUCLEOTIDE SEQUENCE [LARGE SCALE GENOMIC DNA]</scope>
    <source>
        <strain evidence="5 6">DSM 15264</strain>
    </source>
</reference>
<dbReference type="GO" id="GO:0008773">
    <property type="term" value="F:[protein-PII] uridylyltransferase activity"/>
    <property type="evidence" value="ECO:0007669"/>
    <property type="project" value="InterPro"/>
</dbReference>
<dbReference type="Gene3D" id="2.60.120.10">
    <property type="entry name" value="Jelly Rolls"/>
    <property type="match status" value="1"/>
</dbReference>
<keyword evidence="1 2" id="KW-0129">CBS domain</keyword>
<feature type="domain" description="Cyclic nucleotide-binding" evidence="3">
    <location>
        <begin position="60"/>
        <end position="119"/>
    </location>
</feature>
<organism evidence="5 6">
    <name type="scientific">Caldimonas thermodepolymerans</name>
    <dbReference type="NCBI Taxonomy" id="215580"/>
    <lineage>
        <taxon>Bacteria</taxon>
        <taxon>Pseudomonadati</taxon>
        <taxon>Pseudomonadota</taxon>
        <taxon>Betaproteobacteria</taxon>
        <taxon>Burkholderiales</taxon>
        <taxon>Sphaerotilaceae</taxon>
        <taxon>Caldimonas</taxon>
    </lineage>
</organism>
<evidence type="ECO:0000256" key="2">
    <source>
        <dbReference type="PROSITE-ProRule" id="PRU00703"/>
    </source>
</evidence>
<dbReference type="SUPFAM" id="SSF51206">
    <property type="entry name" value="cAMP-binding domain-like"/>
    <property type="match status" value="1"/>
</dbReference>
<dbReference type="Pfam" id="PF03445">
    <property type="entry name" value="DUF294"/>
    <property type="match status" value="1"/>
</dbReference>
<dbReference type="InterPro" id="IPR018821">
    <property type="entry name" value="DUF294_put_nucleoTrafse_sb-bd"/>
</dbReference>
<dbReference type="CDD" id="cd05401">
    <property type="entry name" value="NT_GlnE_GlnD_like"/>
    <property type="match status" value="1"/>
</dbReference>
<dbReference type="SMART" id="SM00116">
    <property type="entry name" value="CBS"/>
    <property type="match status" value="2"/>
</dbReference>
<dbReference type="PANTHER" id="PTHR43080:SF2">
    <property type="entry name" value="CBS DOMAIN-CONTAINING PROTEIN"/>
    <property type="match status" value="1"/>
</dbReference>
<evidence type="ECO:0000313" key="5">
    <source>
        <dbReference type="EMBL" id="TCP08286.1"/>
    </source>
</evidence>